<evidence type="ECO:0000313" key="7">
    <source>
        <dbReference type="EMBL" id="KFF41043.1"/>
    </source>
</evidence>
<keyword evidence="2 5" id="KW-0812">Transmembrane</keyword>
<dbReference type="SUPFAM" id="SSF52540">
    <property type="entry name" value="P-loop containing nucleoside triphosphate hydrolases"/>
    <property type="match status" value="1"/>
</dbReference>
<keyword evidence="3 5" id="KW-1133">Transmembrane helix</keyword>
<dbReference type="PANTHER" id="PTHR42714">
    <property type="entry name" value="TRNA MODIFICATION GTPASE GTPBP3"/>
    <property type="match status" value="1"/>
</dbReference>
<dbReference type="PANTHER" id="PTHR42714:SF2">
    <property type="entry name" value="TRNA MODIFICATION GTPASE GTPBP3, MITOCHONDRIAL"/>
    <property type="match status" value="1"/>
</dbReference>
<reference evidence="7 8" key="1">
    <citation type="submission" date="2014-08" db="EMBL/GenBank/DDBJ databases">
        <title>Comparative genomics reveals surprising divergence of two closely related strains of uncultivated UCYN-A cyanobacteria.</title>
        <authorList>
            <person name="Bombar D."/>
            <person name="Heller P."/>
            <person name="Sanchez-Baracaldo P."/>
            <person name="Carter B.J."/>
            <person name="Zert J.P."/>
        </authorList>
    </citation>
    <scope>NUCLEOTIDE SEQUENCE [LARGE SCALE GENOMIC DNA]</scope>
</reference>
<dbReference type="STRING" id="1527444.ucyna2_01110"/>
<gene>
    <name evidence="7" type="ORF">ucyna2_01110</name>
</gene>
<evidence type="ECO:0000256" key="4">
    <source>
        <dbReference type="ARBA" id="ARBA00023136"/>
    </source>
</evidence>
<evidence type="ECO:0000313" key="8">
    <source>
        <dbReference type="Proteomes" id="UP000028922"/>
    </source>
</evidence>
<dbReference type="InterPro" id="IPR021147">
    <property type="entry name" value="DUF697"/>
</dbReference>
<feature type="transmembrane region" description="Helical" evidence="5">
    <location>
        <begin position="9"/>
        <end position="31"/>
    </location>
</feature>
<dbReference type="PATRIC" id="fig|1527444.3.peg.1059"/>
<evidence type="ECO:0000256" key="2">
    <source>
        <dbReference type="ARBA" id="ARBA00022692"/>
    </source>
</evidence>
<dbReference type="GO" id="GO:0005829">
    <property type="term" value="C:cytosol"/>
    <property type="evidence" value="ECO:0007669"/>
    <property type="project" value="TreeGrafter"/>
</dbReference>
<dbReference type="Proteomes" id="UP000028922">
    <property type="component" value="Unassembled WGS sequence"/>
</dbReference>
<sequence>MLLMPFHRLIILIFGLSLILGLIIWLVNSIYQLYIQISFTAPLLANILIFLITGISGFLIYALVHYYNKLFFRKSNFKHKINYLPKFKNRKQNSLEDVRVVLNQVKSIKDKVAKQSLLKRSKEIRNDLDRQEFKIIIFGKGSAGKTSLVNSLVGEVIGQVNSSMGTTKIGISYRIKLEELSNKILITDTPGILEMGSGGEKREMLAKQLSIQSDLLLFVIDNDLSESEYQFLKFINSFGKKVLLIFNKTDLYSKKDKIKILNSLRNKIKEFTFIEDIILTAANPQNRQLKARQKVNLSADINILTKKIVMIIQTEGQELITKNILIKSQRLGEEVSQIINKQRNKQSNKIINQYQWMTAGIVIVNPLPFFDMLATAAVNTQMIVEIGQVYEYKLSSDEGKELALSLGKTLIGLQITKGAVEILGRILQLNISSYLVGKVLQGVTVAYLTRIAGQSFIEYFYHNQSWGQGGIEEVVQRNFQLNRQDVFLQTFIEDAIFKIVNPLTDNLKQINKKKLDKDEW</sequence>
<evidence type="ECO:0000256" key="3">
    <source>
        <dbReference type="ARBA" id="ARBA00022989"/>
    </source>
</evidence>
<dbReference type="InterPro" id="IPR027417">
    <property type="entry name" value="P-loop_NTPase"/>
</dbReference>
<evidence type="ECO:0000256" key="1">
    <source>
        <dbReference type="ARBA" id="ARBA00004141"/>
    </source>
</evidence>
<dbReference type="Pfam" id="PF05128">
    <property type="entry name" value="DUF697"/>
    <property type="match status" value="1"/>
</dbReference>
<dbReference type="Pfam" id="PF01926">
    <property type="entry name" value="MMR_HSR1"/>
    <property type="match status" value="1"/>
</dbReference>
<dbReference type="eggNOG" id="COG1100">
    <property type="taxonomic scope" value="Bacteria"/>
</dbReference>
<dbReference type="GO" id="GO:0002098">
    <property type="term" value="P:tRNA wobble uridine modification"/>
    <property type="evidence" value="ECO:0007669"/>
    <property type="project" value="TreeGrafter"/>
</dbReference>
<comment type="subcellular location">
    <subcellularLocation>
        <location evidence="1">Membrane</location>
        <topology evidence="1">Multi-pass membrane protein</topology>
    </subcellularLocation>
</comment>
<dbReference type="GO" id="GO:0016020">
    <property type="term" value="C:membrane"/>
    <property type="evidence" value="ECO:0007669"/>
    <property type="project" value="UniProtKB-SubCell"/>
</dbReference>
<evidence type="ECO:0000259" key="6">
    <source>
        <dbReference type="Pfam" id="PF01926"/>
    </source>
</evidence>
<evidence type="ECO:0000256" key="5">
    <source>
        <dbReference type="SAM" id="Phobius"/>
    </source>
</evidence>
<dbReference type="InterPro" id="IPR006073">
    <property type="entry name" value="GTP-bd"/>
</dbReference>
<proteinExistence type="predicted"/>
<feature type="domain" description="G" evidence="6">
    <location>
        <begin position="134"/>
        <end position="248"/>
    </location>
</feature>
<keyword evidence="4 5" id="KW-0472">Membrane</keyword>
<dbReference type="CDD" id="cd00880">
    <property type="entry name" value="Era_like"/>
    <property type="match status" value="1"/>
</dbReference>
<feature type="transmembrane region" description="Helical" evidence="5">
    <location>
        <begin position="43"/>
        <end position="64"/>
    </location>
</feature>
<accession>A0A086CFS9</accession>
<dbReference type="EMBL" id="JPSP01000015">
    <property type="protein sequence ID" value="KFF41043.1"/>
    <property type="molecule type" value="Genomic_DNA"/>
</dbReference>
<dbReference type="AlphaFoldDB" id="A0A086CFS9"/>
<organism evidence="7 8">
    <name type="scientific">Candidatus Atelocyanobacterium thalassa isolate SIO64986</name>
    <dbReference type="NCBI Taxonomy" id="1527444"/>
    <lineage>
        <taxon>Bacteria</taxon>
        <taxon>Bacillati</taxon>
        <taxon>Cyanobacteriota</taxon>
        <taxon>Cyanophyceae</taxon>
        <taxon>Oscillatoriophycideae</taxon>
        <taxon>Chroococcales</taxon>
        <taxon>Aphanothecaceae</taxon>
        <taxon>Candidatus Atelocyanobacterium</taxon>
        <taxon>Candidatus Atelocyanobacterium thalassae</taxon>
    </lineage>
</organism>
<name>A0A086CFS9_9CHRO</name>
<dbReference type="GO" id="GO:0005525">
    <property type="term" value="F:GTP binding"/>
    <property type="evidence" value="ECO:0007669"/>
    <property type="project" value="InterPro"/>
</dbReference>
<dbReference type="Gene3D" id="3.40.50.300">
    <property type="entry name" value="P-loop containing nucleotide triphosphate hydrolases"/>
    <property type="match status" value="1"/>
</dbReference>
<protein>
    <submittedName>
        <fullName evidence="7">Small G protein, GTPase SAR1</fullName>
    </submittedName>
</protein>
<comment type="caution">
    <text evidence="7">The sequence shown here is derived from an EMBL/GenBank/DDBJ whole genome shotgun (WGS) entry which is preliminary data.</text>
</comment>
<dbReference type="GO" id="GO:0030488">
    <property type="term" value="P:tRNA methylation"/>
    <property type="evidence" value="ECO:0007669"/>
    <property type="project" value="TreeGrafter"/>
</dbReference>
<dbReference type="eggNOG" id="COG3597">
    <property type="taxonomic scope" value="Bacteria"/>
</dbReference>